<organism evidence="2 3">
    <name type="scientific">Chaetomidium leptoderma</name>
    <dbReference type="NCBI Taxonomy" id="669021"/>
    <lineage>
        <taxon>Eukaryota</taxon>
        <taxon>Fungi</taxon>
        <taxon>Dikarya</taxon>
        <taxon>Ascomycota</taxon>
        <taxon>Pezizomycotina</taxon>
        <taxon>Sordariomycetes</taxon>
        <taxon>Sordariomycetidae</taxon>
        <taxon>Sordariales</taxon>
        <taxon>Chaetomiaceae</taxon>
        <taxon>Chaetomidium</taxon>
    </lineage>
</organism>
<dbReference type="Pfam" id="PF09362">
    <property type="entry name" value="DUF1996"/>
    <property type="match status" value="1"/>
</dbReference>
<proteinExistence type="predicted"/>
<name>A0AAN6ZW95_9PEZI</name>
<accession>A0AAN6ZW95</accession>
<dbReference type="PANTHER" id="PTHR43662:SF3">
    <property type="entry name" value="DOMAIN PROTEIN, PUTATIVE (AFU_ORTHOLOGUE AFUA_6G11970)-RELATED"/>
    <property type="match status" value="1"/>
</dbReference>
<dbReference type="AlphaFoldDB" id="A0AAN6ZW95"/>
<reference evidence="2" key="2">
    <citation type="submission" date="2023-05" db="EMBL/GenBank/DDBJ databases">
        <authorList>
            <consortium name="Lawrence Berkeley National Laboratory"/>
            <person name="Steindorff A."/>
            <person name="Hensen N."/>
            <person name="Bonometti L."/>
            <person name="Westerberg I."/>
            <person name="Brannstrom I.O."/>
            <person name="Guillou S."/>
            <person name="Cros-Aarteil S."/>
            <person name="Calhoun S."/>
            <person name="Haridas S."/>
            <person name="Kuo A."/>
            <person name="Mondo S."/>
            <person name="Pangilinan J."/>
            <person name="Riley R."/>
            <person name="Labutti K."/>
            <person name="Andreopoulos B."/>
            <person name="Lipzen A."/>
            <person name="Chen C."/>
            <person name="Yanf M."/>
            <person name="Daum C."/>
            <person name="Ng V."/>
            <person name="Clum A."/>
            <person name="Ohm R."/>
            <person name="Martin F."/>
            <person name="Silar P."/>
            <person name="Natvig D."/>
            <person name="Lalanne C."/>
            <person name="Gautier V."/>
            <person name="Ament-Velasquez S.L."/>
            <person name="Kruys A."/>
            <person name="Hutchinson M.I."/>
            <person name="Powell A.J."/>
            <person name="Barry K."/>
            <person name="Miller A.N."/>
            <person name="Grigoriev I.V."/>
            <person name="Debuchy R."/>
            <person name="Gladieux P."/>
            <person name="Thoren M.H."/>
            <person name="Johannesson H."/>
        </authorList>
    </citation>
    <scope>NUCLEOTIDE SEQUENCE</scope>
    <source>
        <strain evidence="2">CBS 538.74</strain>
    </source>
</reference>
<reference evidence="2" key="1">
    <citation type="journal article" date="2023" name="Mol. Phylogenet. Evol.">
        <title>Genome-scale phylogeny and comparative genomics of the fungal order Sordariales.</title>
        <authorList>
            <person name="Hensen N."/>
            <person name="Bonometti L."/>
            <person name="Westerberg I."/>
            <person name="Brannstrom I.O."/>
            <person name="Guillou S."/>
            <person name="Cros-Aarteil S."/>
            <person name="Calhoun S."/>
            <person name="Haridas S."/>
            <person name="Kuo A."/>
            <person name="Mondo S."/>
            <person name="Pangilinan J."/>
            <person name="Riley R."/>
            <person name="LaButti K."/>
            <person name="Andreopoulos B."/>
            <person name="Lipzen A."/>
            <person name="Chen C."/>
            <person name="Yan M."/>
            <person name="Daum C."/>
            <person name="Ng V."/>
            <person name="Clum A."/>
            <person name="Steindorff A."/>
            <person name="Ohm R.A."/>
            <person name="Martin F."/>
            <person name="Silar P."/>
            <person name="Natvig D.O."/>
            <person name="Lalanne C."/>
            <person name="Gautier V."/>
            <person name="Ament-Velasquez S.L."/>
            <person name="Kruys A."/>
            <person name="Hutchinson M.I."/>
            <person name="Powell A.J."/>
            <person name="Barry K."/>
            <person name="Miller A.N."/>
            <person name="Grigoriev I.V."/>
            <person name="Debuchy R."/>
            <person name="Gladieux P."/>
            <person name="Hiltunen Thoren M."/>
            <person name="Johannesson H."/>
        </authorList>
    </citation>
    <scope>NUCLEOTIDE SEQUENCE</scope>
    <source>
        <strain evidence="2">CBS 538.74</strain>
    </source>
</reference>
<sequence>MASPASLKMPCSQLVLDRIDPLVDPGVMGSPHLHQIVGGNAFNATMDPADAPADRASCTTCTFTDDFSNYWTAVMYFQARNGSYRREARNGGMTIYYFPQYIEPEKVKIRAFMSGFRMRTGYPSSPGPVVEDQEPTPLEGITYTCLLHDYTRTTNLSYGPQQPCPEGILTTIAFPPCWDGQNLDSPDHRSHVAYADGDYNQGAACPASHPVHIPEVMLEIRWDTRGRRIAPGDQICELPVQTIPAANECMLAPSVEEDIDGWLDTMPGGVVARDWTGSR</sequence>
<dbReference type="Proteomes" id="UP001302745">
    <property type="component" value="Unassembled WGS sequence"/>
</dbReference>
<evidence type="ECO:0000313" key="3">
    <source>
        <dbReference type="Proteomes" id="UP001302745"/>
    </source>
</evidence>
<feature type="domain" description="DUF1996" evidence="1">
    <location>
        <begin position="20"/>
        <end position="226"/>
    </location>
</feature>
<evidence type="ECO:0000259" key="1">
    <source>
        <dbReference type="Pfam" id="PF09362"/>
    </source>
</evidence>
<keyword evidence="3" id="KW-1185">Reference proteome</keyword>
<dbReference type="InterPro" id="IPR018535">
    <property type="entry name" value="DUF1996"/>
</dbReference>
<gene>
    <name evidence="2" type="ORF">C8A00DRAFT_43844</name>
</gene>
<comment type="caution">
    <text evidence="2">The sequence shown here is derived from an EMBL/GenBank/DDBJ whole genome shotgun (WGS) entry which is preliminary data.</text>
</comment>
<protein>
    <recommendedName>
        <fullName evidence="1">DUF1996 domain-containing protein</fullName>
    </recommendedName>
</protein>
<dbReference type="PANTHER" id="PTHR43662">
    <property type="match status" value="1"/>
</dbReference>
<evidence type="ECO:0000313" key="2">
    <source>
        <dbReference type="EMBL" id="KAK4153217.1"/>
    </source>
</evidence>
<dbReference type="EMBL" id="MU856947">
    <property type="protein sequence ID" value="KAK4153217.1"/>
    <property type="molecule type" value="Genomic_DNA"/>
</dbReference>